<evidence type="ECO:0000313" key="3">
    <source>
        <dbReference type="EMBL" id="WXB15873.1"/>
    </source>
</evidence>
<evidence type="ECO:0000313" key="4">
    <source>
        <dbReference type="Proteomes" id="UP001370348"/>
    </source>
</evidence>
<protein>
    <submittedName>
        <fullName evidence="3">Uncharacterized protein</fullName>
    </submittedName>
</protein>
<feature type="compositionally biased region" description="Low complexity" evidence="1">
    <location>
        <begin position="96"/>
        <end position="115"/>
    </location>
</feature>
<organism evidence="3 4">
    <name type="scientific">Pendulispora albinea</name>
    <dbReference type="NCBI Taxonomy" id="2741071"/>
    <lineage>
        <taxon>Bacteria</taxon>
        <taxon>Pseudomonadati</taxon>
        <taxon>Myxococcota</taxon>
        <taxon>Myxococcia</taxon>
        <taxon>Myxococcales</taxon>
        <taxon>Sorangiineae</taxon>
        <taxon>Pendulisporaceae</taxon>
        <taxon>Pendulispora</taxon>
    </lineage>
</organism>
<gene>
    <name evidence="3" type="ORF">LZC94_01085</name>
</gene>
<feature type="region of interest" description="Disordered" evidence="1">
    <location>
        <begin position="56"/>
        <end position="120"/>
    </location>
</feature>
<name>A0ABZ2LYA8_9BACT</name>
<reference evidence="3 4" key="1">
    <citation type="submission" date="2021-12" db="EMBL/GenBank/DDBJ databases">
        <title>Discovery of the Pendulisporaceae a myxobacterial family with distinct sporulation behavior and unique specialized metabolism.</title>
        <authorList>
            <person name="Garcia R."/>
            <person name="Popoff A."/>
            <person name="Bader C.D."/>
            <person name="Loehr J."/>
            <person name="Walesch S."/>
            <person name="Walt C."/>
            <person name="Boldt J."/>
            <person name="Bunk B."/>
            <person name="Haeckl F.J.F.P.J."/>
            <person name="Gunesch A.P."/>
            <person name="Birkelbach J."/>
            <person name="Nuebel U."/>
            <person name="Pietschmann T."/>
            <person name="Bach T."/>
            <person name="Mueller R."/>
        </authorList>
    </citation>
    <scope>NUCLEOTIDE SEQUENCE [LARGE SCALE GENOMIC DNA]</scope>
    <source>
        <strain evidence="3 4">MSr11954</strain>
    </source>
</reference>
<keyword evidence="2" id="KW-0812">Transmembrane</keyword>
<keyword evidence="2" id="KW-1133">Transmembrane helix</keyword>
<dbReference type="RefSeq" id="WP_394825507.1">
    <property type="nucleotide sequence ID" value="NZ_CP089984.1"/>
</dbReference>
<dbReference type="EMBL" id="CP089984">
    <property type="protein sequence ID" value="WXB15873.1"/>
    <property type="molecule type" value="Genomic_DNA"/>
</dbReference>
<feature type="transmembrane region" description="Helical" evidence="2">
    <location>
        <begin position="30"/>
        <end position="49"/>
    </location>
</feature>
<keyword evidence="2" id="KW-0472">Membrane</keyword>
<accession>A0ABZ2LYA8</accession>
<dbReference type="Proteomes" id="UP001370348">
    <property type="component" value="Chromosome"/>
</dbReference>
<feature type="compositionally biased region" description="Basic and acidic residues" evidence="1">
    <location>
        <begin position="63"/>
        <end position="73"/>
    </location>
</feature>
<keyword evidence="4" id="KW-1185">Reference proteome</keyword>
<evidence type="ECO:0000256" key="2">
    <source>
        <dbReference type="SAM" id="Phobius"/>
    </source>
</evidence>
<sequence length="211" mass="22674">MTVRAKAASPRRTVDRDGVVEIELPRKGGALLWLALLFAIAVAGLVLYVRGRAPSAPLPARPMAEKESPEEPPRQMPSLPGPTAMNDEPSPPEAPAPAAEEPLAAPAASASSLPEGIRAFPRPGTKRIKVGIVVPEDFELPPGYVRHYQSTDKGEGLRPILMFHPDYAPKDDQGHPLPIPADRIVPPEMAPPGLALERLEVPLDPYADPER</sequence>
<feature type="region of interest" description="Disordered" evidence="1">
    <location>
        <begin position="165"/>
        <end position="191"/>
    </location>
</feature>
<proteinExistence type="predicted"/>
<evidence type="ECO:0000256" key="1">
    <source>
        <dbReference type="SAM" id="MobiDB-lite"/>
    </source>
</evidence>